<dbReference type="EMBL" id="JACGWL010000008">
    <property type="protein sequence ID" value="KAK4397557.1"/>
    <property type="molecule type" value="Genomic_DNA"/>
</dbReference>
<keyword evidence="2" id="KW-0433">Leucine-rich repeat</keyword>
<evidence type="ECO:0000256" key="2">
    <source>
        <dbReference type="ARBA" id="ARBA00022614"/>
    </source>
</evidence>
<keyword evidence="8" id="KW-0675">Receptor</keyword>
<keyword evidence="10" id="KW-1185">Reference proteome</keyword>
<reference evidence="9" key="2">
    <citation type="journal article" date="2024" name="Plant">
        <title>Genomic evolution and insights into agronomic trait innovations of Sesamum species.</title>
        <authorList>
            <person name="Miao H."/>
            <person name="Wang L."/>
            <person name="Qu L."/>
            <person name="Liu H."/>
            <person name="Sun Y."/>
            <person name="Le M."/>
            <person name="Wang Q."/>
            <person name="Wei S."/>
            <person name="Zheng Y."/>
            <person name="Lin W."/>
            <person name="Duan Y."/>
            <person name="Cao H."/>
            <person name="Xiong S."/>
            <person name="Wang X."/>
            <person name="Wei L."/>
            <person name="Li C."/>
            <person name="Ma Q."/>
            <person name="Ju M."/>
            <person name="Zhao R."/>
            <person name="Li G."/>
            <person name="Mu C."/>
            <person name="Tian Q."/>
            <person name="Mei H."/>
            <person name="Zhang T."/>
            <person name="Gao T."/>
            <person name="Zhang H."/>
        </authorList>
    </citation>
    <scope>NUCLEOTIDE SEQUENCE</scope>
    <source>
        <strain evidence="9">K16</strain>
    </source>
</reference>
<keyword evidence="5" id="KW-0677">Repeat</keyword>
<reference evidence="9" key="1">
    <citation type="submission" date="2020-06" db="EMBL/GenBank/DDBJ databases">
        <authorList>
            <person name="Li T."/>
            <person name="Hu X."/>
            <person name="Zhang T."/>
            <person name="Song X."/>
            <person name="Zhang H."/>
            <person name="Dai N."/>
            <person name="Sheng W."/>
            <person name="Hou X."/>
            <person name="Wei L."/>
        </authorList>
    </citation>
    <scope>NUCLEOTIDE SEQUENCE</scope>
    <source>
        <strain evidence="9">K16</strain>
        <tissue evidence="9">Leaf</tissue>
    </source>
</reference>
<dbReference type="Proteomes" id="UP001289374">
    <property type="component" value="Unassembled WGS sequence"/>
</dbReference>
<sequence length="274" mass="30491">MEFHPLLLLETFHGAFMPANLYSLFRDFSFNSLTDNLPQSFQSLKNINDINLAGNGFNGGHPYSISLMTSLRYLFTGTLDVLANLPLQNLNLAGNGFNGGLPYSISLMTSLSYLNVTHNQIQGQVNVQFNSLTSLSTLDFSFYSLTDNLPQSFQSLTNINDIFTGTLDVLANLPLQNLNIENNHFTGWIPEQLKGINLNNLAGNSFNGGLPYSISLMTSLRYLNVTHNQIQGQVNVQFNSLTPLSTLDFSFNSLTDNLPQIFQSLTNINVYWNP</sequence>
<name>A0AAE1WQR1_9LAMI</name>
<comment type="subcellular location">
    <subcellularLocation>
        <location evidence="1">Membrane</location>
    </subcellularLocation>
</comment>
<evidence type="ECO:0000256" key="6">
    <source>
        <dbReference type="ARBA" id="ARBA00022989"/>
    </source>
</evidence>
<evidence type="ECO:0000256" key="1">
    <source>
        <dbReference type="ARBA" id="ARBA00004370"/>
    </source>
</evidence>
<keyword evidence="4" id="KW-0732">Signal</keyword>
<dbReference type="SUPFAM" id="SSF52058">
    <property type="entry name" value="L domain-like"/>
    <property type="match status" value="1"/>
</dbReference>
<evidence type="ECO:0000313" key="9">
    <source>
        <dbReference type="EMBL" id="KAK4397557.1"/>
    </source>
</evidence>
<comment type="caution">
    <text evidence="9">The sequence shown here is derived from an EMBL/GenBank/DDBJ whole genome shotgun (WGS) entry which is preliminary data.</text>
</comment>
<keyword evidence="6" id="KW-1133">Transmembrane helix</keyword>
<evidence type="ECO:0000256" key="5">
    <source>
        <dbReference type="ARBA" id="ARBA00022737"/>
    </source>
</evidence>
<dbReference type="FunFam" id="3.80.10.10:FF:000062">
    <property type="entry name" value="protein STRUBBELIG-RECEPTOR FAMILY 3"/>
    <property type="match status" value="1"/>
</dbReference>
<protein>
    <submittedName>
        <fullName evidence="9">Protein STRUBBELIG-RECEPTOR FAMILY 7</fullName>
    </submittedName>
</protein>
<evidence type="ECO:0000313" key="10">
    <source>
        <dbReference type="Proteomes" id="UP001289374"/>
    </source>
</evidence>
<evidence type="ECO:0000256" key="8">
    <source>
        <dbReference type="ARBA" id="ARBA00023170"/>
    </source>
</evidence>
<evidence type="ECO:0000256" key="7">
    <source>
        <dbReference type="ARBA" id="ARBA00023136"/>
    </source>
</evidence>
<dbReference type="AlphaFoldDB" id="A0AAE1WQR1"/>
<dbReference type="PANTHER" id="PTHR48057:SF19">
    <property type="entry name" value="LEUCINE-RICH REPEAT-CONTAINING N-TERMINAL PLANT-TYPE DOMAIN-CONTAINING PROTEIN"/>
    <property type="match status" value="1"/>
</dbReference>
<gene>
    <name evidence="9" type="ORF">Sango_1592300</name>
</gene>
<evidence type="ECO:0000256" key="3">
    <source>
        <dbReference type="ARBA" id="ARBA00022692"/>
    </source>
</evidence>
<dbReference type="InterPro" id="IPR032675">
    <property type="entry name" value="LRR_dom_sf"/>
</dbReference>
<organism evidence="9 10">
    <name type="scientific">Sesamum angolense</name>
    <dbReference type="NCBI Taxonomy" id="2727404"/>
    <lineage>
        <taxon>Eukaryota</taxon>
        <taxon>Viridiplantae</taxon>
        <taxon>Streptophyta</taxon>
        <taxon>Embryophyta</taxon>
        <taxon>Tracheophyta</taxon>
        <taxon>Spermatophyta</taxon>
        <taxon>Magnoliopsida</taxon>
        <taxon>eudicotyledons</taxon>
        <taxon>Gunneridae</taxon>
        <taxon>Pentapetalae</taxon>
        <taxon>asterids</taxon>
        <taxon>lamiids</taxon>
        <taxon>Lamiales</taxon>
        <taxon>Pedaliaceae</taxon>
        <taxon>Sesamum</taxon>
    </lineage>
</organism>
<dbReference type="GO" id="GO:0016020">
    <property type="term" value="C:membrane"/>
    <property type="evidence" value="ECO:0007669"/>
    <property type="project" value="UniProtKB-SubCell"/>
</dbReference>
<dbReference type="PANTHER" id="PTHR48057">
    <property type="entry name" value="LEUCINE-RICH REPEAT SERINE/THREONINE-PROTEIN KINASE 1"/>
    <property type="match status" value="1"/>
</dbReference>
<keyword evidence="3" id="KW-0812">Transmembrane</keyword>
<dbReference type="Pfam" id="PF00560">
    <property type="entry name" value="LRR_1"/>
    <property type="match status" value="3"/>
</dbReference>
<dbReference type="InterPro" id="IPR052595">
    <property type="entry name" value="LRRC69/RLP"/>
</dbReference>
<accession>A0AAE1WQR1</accession>
<proteinExistence type="predicted"/>
<keyword evidence="7" id="KW-0472">Membrane</keyword>
<evidence type="ECO:0000256" key="4">
    <source>
        <dbReference type="ARBA" id="ARBA00022729"/>
    </source>
</evidence>
<dbReference type="InterPro" id="IPR001611">
    <property type="entry name" value="Leu-rich_rpt"/>
</dbReference>
<dbReference type="Gene3D" id="3.80.10.10">
    <property type="entry name" value="Ribonuclease Inhibitor"/>
    <property type="match status" value="3"/>
</dbReference>